<accession>A0A1J4PW72</accession>
<dbReference type="AlphaFoldDB" id="A0A1J4PW72"/>
<organism evidence="2 3">
    <name type="scientific">Streptomyces malaysiense</name>
    <dbReference type="NCBI Taxonomy" id="1428626"/>
    <lineage>
        <taxon>Bacteria</taxon>
        <taxon>Bacillati</taxon>
        <taxon>Actinomycetota</taxon>
        <taxon>Actinomycetes</taxon>
        <taxon>Kitasatosporales</taxon>
        <taxon>Streptomycetaceae</taxon>
        <taxon>Streptomyces</taxon>
    </lineage>
</organism>
<dbReference type="RefSeq" id="WP_046421003.1">
    <property type="nucleotide sequence ID" value="NZ_LBDA02000080.1"/>
</dbReference>
<feature type="transmembrane region" description="Helical" evidence="1">
    <location>
        <begin position="14"/>
        <end position="34"/>
    </location>
</feature>
<dbReference type="EMBL" id="LBDA02000080">
    <property type="protein sequence ID" value="OIK24080.1"/>
    <property type="molecule type" value="Genomic_DNA"/>
</dbReference>
<sequence>MLLSLAHSVPQNTIWPAILTWSSPGFAALSGALLPLMKEQGARWGVNFKVWRSARVLKKLLARDDLTPERRTELESFLDEVNKHRAHDEITRIREAFARD</sequence>
<evidence type="ECO:0000313" key="3">
    <source>
        <dbReference type="Proteomes" id="UP000034838"/>
    </source>
</evidence>
<keyword evidence="1" id="KW-0812">Transmembrane</keyword>
<proteinExistence type="predicted"/>
<protein>
    <submittedName>
        <fullName evidence="2">Uncharacterized protein</fullName>
    </submittedName>
</protein>
<evidence type="ECO:0000313" key="2">
    <source>
        <dbReference type="EMBL" id="OIK24080.1"/>
    </source>
</evidence>
<keyword evidence="1" id="KW-0472">Membrane</keyword>
<keyword evidence="1" id="KW-1133">Transmembrane helix</keyword>
<reference evidence="2" key="1">
    <citation type="submission" date="2016-10" db="EMBL/GenBank/DDBJ databases">
        <title>Genome sequence of Streptomyces malaysiense MUSC 136.</title>
        <authorList>
            <person name="Lee L.-H."/>
            <person name="Ser H.-L."/>
        </authorList>
    </citation>
    <scope>NUCLEOTIDE SEQUENCE [LARGE SCALE GENOMIC DNA]</scope>
    <source>
        <strain evidence="2">MUSC 136</strain>
    </source>
</reference>
<evidence type="ECO:0000256" key="1">
    <source>
        <dbReference type="SAM" id="Phobius"/>
    </source>
</evidence>
<comment type="caution">
    <text evidence="2">The sequence shown here is derived from an EMBL/GenBank/DDBJ whole genome shotgun (WGS) entry which is preliminary data.</text>
</comment>
<gene>
    <name evidence="2" type="ORF">VT52_029130</name>
</gene>
<keyword evidence="3" id="KW-1185">Reference proteome</keyword>
<dbReference type="Proteomes" id="UP000034838">
    <property type="component" value="Unassembled WGS sequence"/>
</dbReference>
<name>A0A1J4PW72_9ACTN</name>